<dbReference type="PANTHER" id="PTHR22916:SF3">
    <property type="entry name" value="UDP-GLCNAC:BETAGAL BETA-1,3-N-ACETYLGLUCOSAMINYLTRANSFERASE-LIKE PROTEIN 1"/>
    <property type="match status" value="1"/>
</dbReference>
<evidence type="ECO:0000259" key="1">
    <source>
        <dbReference type="Pfam" id="PF00535"/>
    </source>
</evidence>
<accession>A0A6B0SG45</accession>
<dbReference type="AlphaFoldDB" id="A0A6B0SG45"/>
<protein>
    <submittedName>
        <fullName evidence="2">Glycosyltransferase</fullName>
    </submittedName>
</protein>
<name>A0A6B0SG45_9EURY</name>
<comment type="caution">
    <text evidence="2">The sequence shown here is derived from an EMBL/GenBank/DDBJ whole genome shotgun (WGS) entry which is preliminary data.</text>
</comment>
<gene>
    <name evidence="2" type="ORF">GRX66_02805</name>
</gene>
<dbReference type="PANTHER" id="PTHR22916">
    <property type="entry name" value="GLYCOSYLTRANSFERASE"/>
    <property type="match status" value="1"/>
</dbReference>
<organism evidence="2 3">
    <name type="scientific">Halobacterium bonnevillei</name>
    <dbReference type="NCBI Taxonomy" id="2692200"/>
    <lineage>
        <taxon>Archaea</taxon>
        <taxon>Methanobacteriati</taxon>
        <taxon>Methanobacteriota</taxon>
        <taxon>Stenosarchaea group</taxon>
        <taxon>Halobacteria</taxon>
        <taxon>Halobacteriales</taxon>
        <taxon>Halobacteriaceae</taxon>
        <taxon>Halobacterium</taxon>
    </lineage>
</organism>
<evidence type="ECO:0000313" key="2">
    <source>
        <dbReference type="EMBL" id="MXR19586.1"/>
    </source>
</evidence>
<dbReference type="SUPFAM" id="SSF53448">
    <property type="entry name" value="Nucleotide-diphospho-sugar transferases"/>
    <property type="match status" value="1"/>
</dbReference>
<sequence length="361" mass="40219">MLCSPARSVFIICLLGSRLTSSVNQFVDAATGGRHTSPRRTRLTPRIVKREGCVPSPVQMPTVSVVVPTYNRARMLHRSVESVLAQTFEDFELIVVDDGSTDHTRNVTNSYDDDRLTYIRHETNRGASAARNTGIEHASGEYIAFLDSDDEWLPRKLERQVATLERRPPEWVAVYCGVEIADDAGVLTEFARAAGLCRLAETEGAEGGAELVKDVLLDRLHTSAGSTLLVKANVVDAIDGFDDSFQRFQDPEFLIRVLRQGKLAYVDETLVHRYDTGRPPASIIERSDRKYLAKFSDTVDALEHDGHDVRGVHHRFLAKFYFQDGQFREALRHTRRASVPGVRQFPGLLQAVVSGVTPSSP</sequence>
<keyword evidence="3" id="KW-1185">Reference proteome</keyword>
<proteinExistence type="predicted"/>
<dbReference type="InterPro" id="IPR001173">
    <property type="entry name" value="Glyco_trans_2-like"/>
</dbReference>
<dbReference type="OrthoDB" id="46222at2157"/>
<evidence type="ECO:0000313" key="3">
    <source>
        <dbReference type="Proteomes" id="UP000471521"/>
    </source>
</evidence>
<dbReference type="Proteomes" id="UP000471521">
    <property type="component" value="Unassembled WGS sequence"/>
</dbReference>
<feature type="domain" description="Glycosyltransferase 2-like" evidence="1">
    <location>
        <begin position="64"/>
        <end position="170"/>
    </location>
</feature>
<dbReference type="InterPro" id="IPR029044">
    <property type="entry name" value="Nucleotide-diphossugar_trans"/>
</dbReference>
<dbReference type="EMBL" id="WUUU01000009">
    <property type="protein sequence ID" value="MXR19586.1"/>
    <property type="molecule type" value="Genomic_DNA"/>
</dbReference>
<dbReference type="CDD" id="cd00761">
    <property type="entry name" value="Glyco_tranf_GTA_type"/>
    <property type="match status" value="1"/>
</dbReference>
<reference evidence="2 3" key="1">
    <citation type="submission" date="2019-12" db="EMBL/GenBank/DDBJ databases">
        <title>Isolation and characterization of three novel carbon monoxide-oxidizing members of Halobacteria from salione crusts and soils.</title>
        <authorList>
            <person name="Myers M.R."/>
            <person name="King G.M."/>
        </authorList>
    </citation>
    <scope>NUCLEOTIDE SEQUENCE [LARGE SCALE GENOMIC DNA]</scope>
    <source>
        <strain evidence="2 3">PCN9</strain>
    </source>
</reference>
<dbReference type="Pfam" id="PF00535">
    <property type="entry name" value="Glycos_transf_2"/>
    <property type="match status" value="1"/>
</dbReference>
<dbReference type="GO" id="GO:0016758">
    <property type="term" value="F:hexosyltransferase activity"/>
    <property type="evidence" value="ECO:0007669"/>
    <property type="project" value="UniProtKB-ARBA"/>
</dbReference>
<keyword evidence="2" id="KW-0808">Transferase</keyword>
<dbReference type="Gene3D" id="3.90.550.10">
    <property type="entry name" value="Spore Coat Polysaccharide Biosynthesis Protein SpsA, Chain A"/>
    <property type="match status" value="1"/>
</dbReference>